<dbReference type="GO" id="GO:0004252">
    <property type="term" value="F:serine-type endopeptidase activity"/>
    <property type="evidence" value="ECO:0007669"/>
    <property type="project" value="TreeGrafter"/>
</dbReference>
<keyword evidence="5" id="KW-1185">Reference proteome</keyword>
<dbReference type="Gene3D" id="3.40.50.1820">
    <property type="entry name" value="alpha/beta hydrolase"/>
    <property type="match status" value="1"/>
</dbReference>
<dbReference type="GO" id="GO:0006508">
    <property type="term" value="P:proteolysis"/>
    <property type="evidence" value="ECO:0007669"/>
    <property type="project" value="InterPro"/>
</dbReference>
<dbReference type="EMBL" id="CP040908">
    <property type="protein sequence ID" value="QLL58353.1"/>
    <property type="molecule type" value="Genomic_DNA"/>
</dbReference>
<accession>A0A7H9DT22</accession>
<dbReference type="InterPro" id="IPR001375">
    <property type="entry name" value="Peptidase_S9_cat"/>
</dbReference>
<feature type="domain" description="Peptidase S9 prolyl oligopeptidase catalytic" evidence="3">
    <location>
        <begin position="661"/>
        <end position="827"/>
    </location>
</feature>
<evidence type="ECO:0000313" key="4">
    <source>
        <dbReference type="EMBL" id="QLL58353.1"/>
    </source>
</evidence>
<proteinExistence type="predicted"/>
<evidence type="ECO:0000256" key="1">
    <source>
        <dbReference type="ARBA" id="ARBA00022801"/>
    </source>
</evidence>
<dbReference type="PANTHER" id="PTHR42776:SF27">
    <property type="entry name" value="DIPEPTIDYL PEPTIDASE FAMILY MEMBER 6"/>
    <property type="match status" value="1"/>
</dbReference>
<keyword evidence="1" id="KW-0378">Hydrolase</keyword>
<evidence type="ECO:0000259" key="3">
    <source>
        <dbReference type="Pfam" id="PF00326"/>
    </source>
</evidence>
<dbReference type="RefSeq" id="WP_180904525.1">
    <property type="nucleotide sequence ID" value="NZ_CP040908.1"/>
</dbReference>
<reference evidence="4 5" key="1">
    <citation type="submission" date="2019-06" db="EMBL/GenBank/DDBJ databases">
        <title>Emergence of pandrug resistant Empedobacter falsenii in China.</title>
        <authorList>
            <person name="Dong N."/>
            <person name="Chen S."/>
            <person name="Zhang R."/>
        </authorList>
    </citation>
    <scope>NUCLEOTIDE SEQUENCE [LARGE SCALE GENOMIC DNA]</scope>
    <source>
        <strain evidence="4 5">1681-1</strain>
    </source>
</reference>
<evidence type="ECO:0000256" key="2">
    <source>
        <dbReference type="SAM" id="SignalP"/>
    </source>
</evidence>
<dbReference type="InterPro" id="IPR029058">
    <property type="entry name" value="AB_hydrolase_fold"/>
</dbReference>
<dbReference type="PANTHER" id="PTHR42776">
    <property type="entry name" value="SERINE PEPTIDASE S9 FAMILY MEMBER"/>
    <property type="match status" value="1"/>
</dbReference>
<dbReference type="AlphaFoldDB" id="A0A7H9DT22"/>
<dbReference type="Proteomes" id="UP000510643">
    <property type="component" value="Chromosome"/>
</dbReference>
<protein>
    <recommendedName>
        <fullName evidence="3">Peptidase S9 prolyl oligopeptidase catalytic domain-containing protein</fullName>
    </recommendedName>
</protein>
<dbReference type="GeneID" id="78401743"/>
<feature type="signal peptide" evidence="2">
    <location>
        <begin position="1"/>
        <end position="23"/>
    </location>
</feature>
<dbReference type="Pfam" id="PF00326">
    <property type="entry name" value="Peptidase_S9"/>
    <property type="match status" value="1"/>
</dbReference>
<dbReference type="SUPFAM" id="SSF82171">
    <property type="entry name" value="DPP6 N-terminal domain-like"/>
    <property type="match status" value="1"/>
</dbReference>
<sequence length="827" mass="98133">MKIINTFIRVLLILIFSHSYCNAQKNNTRHIADSLWTKDIFLNKISPKGDWVFFDELDNRMERKYKLLNAQKNIDFEFNEIRKPEFTETQFIYLNNKKDLTIKDLKQLKDYKYANCQSYLLNSTNTVIAINYKESAVLINLDNYSVIAKFNGYVNNWNPISNIFSLTTNEEGSDYLKLIQLKNNDIDIIFSKPVIDLNWQEWADNGESLFFSEKDLFTNYNIYSKKSIEKAMNNSFDTSTLNLQKPVDGKFVYFNQKINNSHSNQNMMEVWEGADKWIFPRKNEYEKNEKFNFLYQWNIENNQIKELTDTAYSSYITNPILNNSIVYNKLQYEPEFFEFPFSDLYLKTHDDNSQTLIAQHIYTKEGNFNFSVKGNYIVYFDQKDWWLYHIKTKTKRNLTQNIQDKFFSEWVDGATLKLPYSRFGPIWSDDEKFLMIYSQYDIWLFNTENNSTEKITNSGDTKTRYRIFNDFNLVASGGSINPKDYIYLKVSYENHSSSWATWKKGKGLKLHDKLKGNIDYFFYQNNQIYFKLSKFNLSPIIYNYNLQNNLRVVYETNKELKNLHVKDEELVYYDVPINNERLKGALLYPINYNPDKKYPLIVSVYEQNSESAKLFDPPSFSNYTGFNILNLLSKEYFILLPDIVYLKNNPGKAATLSLEVALDKVFENKSIDKNRVGLIGHSFGGYQTGFVITQSNYFKTAVIGSTTIDLVTYYHDISWSMKKEQMWRIENQQFRMSPDFYKFKEEYINNTTLYHLDKIKIPVLIWTGKEDDNANWYQNTYLYTGLRRLNKPVKMLLFNKEGHSVVTPVNQKLLTIEIENWFDKYLK</sequence>
<organism evidence="4 5">
    <name type="scientific">Empedobacter falsenii</name>
    <dbReference type="NCBI Taxonomy" id="343874"/>
    <lineage>
        <taxon>Bacteria</taxon>
        <taxon>Pseudomonadati</taxon>
        <taxon>Bacteroidota</taxon>
        <taxon>Flavobacteriia</taxon>
        <taxon>Flavobacteriales</taxon>
        <taxon>Weeksellaceae</taxon>
        <taxon>Empedobacter</taxon>
    </lineage>
</organism>
<name>A0A7H9DT22_9FLAO</name>
<keyword evidence="2" id="KW-0732">Signal</keyword>
<evidence type="ECO:0000313" key="5">
    <source>
        <dbReference type="Proteomes" id="UP000510643"/>
    </source>
</evidence>
<gene>
    <name evidence="4" type="ORF">FH779_09760</name>
</gene>
<dbReference type="KEGG" id="efal:FH779_09760"/>
<dbReference type="SUPFAM" id="SSF53474">
    <property type="entry name" value="alpha/beta-Hydrolases"/>
    <property type="match status" value="1"/>
</dbReference>
<feature type="chain" id="PRO_5028986318" description="Peptidase S9 prolyl oligopeptidase catalytic domain-containing protein" evidence="2">
    <location>
        <begin position="24"/>
        <end position="827"/>
    </location>
</feature>